<evidence type="ECO:0000313" key="2">
    <source>
        <dbReference type="EMBL" id="ORD97557.1"/>
    </source>
</evidence>
<protein>
    <submittedName>
        <fullName evidence="2">Uncharacterized protein</fullName>
    </submittedName>
</protein>
<keyword evidence="1" id="KW-0472">Membrane</keyword>
<keyword evidence="3" id="KW-1185">Reference proteome</keyword>
<evidence type="ECO:0000256" key="1">
    <source>
        <dbReference type="SAM" id="Phobius"/>
    </source>
</evidence>
<proteinExistence type="predicted"/>
<dbReference type="AlphaFoldDB" id="A0A1X0QCQ8"/>
<keyword evidence="1" id="KW-0812">Transmembrane</keyword>
<reference evidence="2 3" key="1">
    <citation type="journal article" date="2017" name="Environ. Microbiol.">
        <title>Decay of the glycolytic pathway and adaptation to intranuclear parasitism within Enterocytozoonidae microsporidia.</title>
        <authorList>
            <person name="Wiredu Boakye D."/>
            <person name="Jaroenlak P."/>
            <person name="Prachumwat A."/>
            <person name="Williams T.A."/>
            <person name="Bateman K.S."/>
            <person name="Itsathitphaisarn O."/>
            <person name="Sritunyalucksana K."/>
            <person name="Paszkiewicz K.H."/>
            <person name="Moore K.A."/>
            <person name="Stentiford G.D."/>
            <person name="Williams B.A."/>
        </authorList>
    </citation>
    <scope>NUCLEOTIDE SEQUENCE [LARGE SCALE GENOMIC DNA]</scope>
    <source>
        <strain evidence="2 3">GB1</strain>
    </source>
</reference>
<keyword evidence="1" id="KW-1133">Transmembrane helix</keyword>
<comment type="caution">
    <text evidence="2">The sequence shown here is derived from an EMBL/GenBank/DDBJ whole genome shotgun (WGS) entry which is preliminary data.</text>
</comment>
<evidence type="ECO:0000313" key="3">
    <source>
        <dbReference type="Proteomes" id="UP000192356"/>
    </source>
</evidence>
<name>A0A1X0QCQ8_9MICR</name>
<organism evidence="2 3">
    <name type="scientific">Hepatospora eriocheir</name>
    <dbReference type="NCBI Taxonomy" id="1081669"/>
    <lineage>
        <taxon>Eukaryota</taxon>
        <taxon>Fungi</taxon>
        <taxon>Fungi incertae sedis</taxon>
        <taxon>Microsporidia</taxon>
        <taxon>Hepatosporidae</taxon>
        <taxon>Hepatospora</taxon>
    </lineage>
</organism>
<dbReference type="VEuPathDB" id="MicrosporidiaDB:HERIO_569"/>
<dbReference type="Proteomes" id="UP000192356">
    <property type="component" value="Unassembled WGS sequence"/>
</dbReference>
<gene>
    <name evidence="2" type="ORF">HERIO_569</name>
</gene>
<sequence length="112" mass="13215">MKINSIDCINHISQPPNPYDRNNEVISSQNNNSNNRFCQVNHYGLYYFISLFILFLFISFYIYLIFYSNSFKQVIINIAVFYPRDTTRDDILCEVRLNLTCICCVVNSVVVY</sequence>
<accession>A0A1X0QCQ8</accession>
<feature type="transmembrane region" description="Helical" evidence="1">
    <location>
        <begin position="45"/>
        <end position="66"/>
    </location>
</feature>
<dbReference type="EMBL" id="LVKB01000018">
    <property type="protein sequence ID" value="ORD97557.1"/>
    <property type="molecule type" value="Genomic_DNA"/>
</dbReference>